<dbReference type="OrthoDB" id="19329at2759"/>
<keyword evidence="6 9" id="KW-0863">Zinc-finger</keyword>
<comment type="similarity">
    <text evidence="8">Belongs to the REI1 family.</text>
</comment>
<proteinExistence type="inferred from homology"/>
<dbReference type="InterPro" id="IPR041661">
    <property type="entry name" value="ZN622/Rei1/Reh1_Znf-C2H2"/>
</dbReference>
<evidence type="ECO:0000256" key="1">
    <source>
        <dbReference type="ARBA" id="ARBA00004496"/>
    </source>
</evidence>
<feature type="compositionally biased region" description="Acidic residues" evidence="10">
    <location>
        <begin position="131"/>
        <end position="147"/>
    </location>
</feature>
<feature type="compositionally biased region" description="Low complexity" evidence="10">
    <location>
        <begin position="106"/>
        <end position="118"/>
    </location>
</feature>
<evidence type="ECO:0000256" key="2">
    <source>
        <dbReference type="ARBA" id="ARBA00022490"/>
    </source>
</evidence>
<keyword evidence="4" id="KW-0479">Metal-binding</keyword>
<gene>
    <name evidence="12" type="ORF">PHAECO_LOCUS10298</name>
</gene>
<dbReference type="InterPro" id="IPR036236">
    <property type="entry name" value="Znf_C2H2_sf"/>
</dbReference>
<feature type="region of interest" description="Disordered" evidence="10">
    <location>
        <begin position="90"/>
        <end position="147"/>
    </location>
</feature>
<evidence type="ECO:0000256" key="7">
    <source>
        <dbReference type="ARBA" id="ARBA00022833"/>
    </source>
</evidence>
<accession>A0A9N9SK04</accession>
<evidence type="ECO:0000259" key="11">
    <source>
        <dbReference type="PROSITE" id="PS50157"/>
    </source>
</evidence>
<dbReference type="Proteomes" id="UP001153737">
    <property type="component" value="Chromosome 6"/>
</dbReference>
<dbReference type="EMBL" id="OU896712">
    <property type="protein sequence ID" value="CAG9822521.1"/>
    <property type="molecule type" value="Genomic_DNA"/>
</dbReference>
<dbReference type="AlphaFoldDB" id="A0A9N9SK04"/>
<dbReference type="InterPro" id="IPR003604">
    <property type="entry name" value="Matrin/U1-like-C_Znf_C2H2"/>
</dbReference>
<dbReference type="Pfam" id="PF12171">
    <property type="entry name" value="zf-C2H2_jaz"/>
    <property type="match status" value="1"/>
</dbReference>
<name>A0A9N9SK04_PHACE</name>
<evidence type="ECO:0000313" key="12">
    <source>
        <dbReference type="EMBL" id="CAG9822521.1"/>
    </source>
</evidence>
<dbReference type="InterPro" id="IPR013087">
    <property type="entry name" value="Znf_C2H2_type"/>
</dbReference>
<reference evidence="12" key="1">
    <citation type="submission" date="2022-01" db="EMBL/GenBank/DDBJ databases">
        <authorList>
            <person name="King R."/>
        </authorList>
    </citation>
    <scope>NUCLEOTIDE SEQUENCE</scope>
</reference>
<evidence type="ECO:0000256" key="9">
    <source>
        <dbReference type="PROSITE-ProRule" id="PRU00042"/>
    </source>
</evidence>
<dbReference type="InterPro" id="IPR040025">
    <property type="entry name" value="Znf622/Rei1/Reh1"/>
</dbReference>
<evidence type="ECO:0000313" key="13">
    <source>
        <dbReference type="Proteomes" id="UP001153737"/>
    </source>
</evidence>
<dbReference type="PROSITE" id="PS50157">
    <property type="entry name" value="ZINC_FINGER_C2H2_2"/>
    <property type="match status" value="1"/>
</dbReference>
<keyword evidence="2" id="KW-0963">Cytoplasm</keyword>
<dbReference type="GO" id="GO:0030687">
    <property type="term" value="C:preribosome, large subunit precursor"/>
    <property type="evidence" value="ECO:0007669"/>
    <property type="project" value="TreeGrafter"/>
</dbReference>
<dbReference type="GO" id="GO:0003676">
    <property type="term" value="F:nucleic acid binding"/>
    <property type="evidence" value="ECO:0007669"/>
    <property type="project" value="InterPro"/>
</dbReference>
<dbReference type="GO" id="GO:0005737">
    <property type="term" value="C:cytoplasm"/>
    <property type="evidence" value="ECO:0007669"/>
    <property type="project" value="UniProtKB-SubCell"/>
</dbReference>
<dbReference type="GO" id="GO:0042273">
    <property type="term" value="P:ribosomal large subunit biogenesis"/>
    <property type="evidence" value="ECO:0007669"/>
    <property type="project" value="TreeGrafter"/>
</dbReference>
<keyword evidence="5" id="KW-0677">Repeat</keyword>
<evidence type="ECO:0000256" key="3">
    <source>
        <dbReference type="ARBA" id="ARBA00022517"/>
    </source>
</evidence>
<evidence type="ECO:0000256" key="6">
    <source>
        <dbReference type="ARBA" id="ARBA00022771"/>
    </source>
</evidence>
<feature type="domain" description="C2H2-type" evidence="11">
    <location>
        <begin position="74"/>
        <end position="103"/>
    </location>
</feature>
<evidence type="ECO:0000256" key="4">
    <source>
        <dbReference type="ARBA" id="ARBA00022723"/>
    </source>
</evidence>
<dbReference type="PANTHER" id="PTHR13182:SF8">
    <property type="entry name" value="CYTOPLASMIC 60S SUBUNIT BIOGENESIS FACTOR ZNF622"/>
    <property type="match status" value="1"/>
</dbReference>
<dbReference type="PANTHER" id="PTHR13182">
    <property type="entry name" value="ZINC FINGER PROTEIN 622"/>
    <property type="match status" value="1"/>
</dbReference>
<sequence>MSSIISSKDSYTCISCRVAFQDAELQRLHYKTDWHRYNLKRKVAELPPVTAEEFQRRVHNQRNTDELMKQDKSVYCTACHKSFGNQNAFDNHLNSKKHKDNEKVSNSDSNSVTSSIPSLKRNTSANKTNEVDSDVEEVDSDEWDDFSENPMDNNDCIFCLHHSRNLMMNLEHMTVVHSFFIPDIEYCTDVEGLLRYLGEKISDGFMCLWCNDKGRTFHTAESARQHMLDKGHCKMIHEGVALAEYADFYDYSKSYPDADTENIDTDEEVAVPELEGSDYQLVLPSGVIVGHRSLMKYYKQSLNPTKVVSTSNNKKLHKVLAQYRSLGWTETQQAAAARRAKDLHYMKRMQSKYSMKLGMKNNSILQSHFRRQVQF</sequence>
<keyword evidence="7" id="KW-0862">Zinc</keyword>
<evidence type="ECO:0000256" key="8">
    <source>
        <dbReference type="ARBA" id="ARBA00034126"/>
    </source>
</evidence>
<dbReference type="SUPFAM" id="SSF57667">
    <property type="entry name" value="beta-beta-alpha zinc fingers"/>
    <property type="match status" value="2"/>
</dbReference>
<reference evidence="12" key="2">
    <citation type="submission" date="2022-10" db="EMBL/GenBank/DDBJ databases">
        <authorList>
            <consortium name="ENA_rothamsted_submissions"/>
            <consortium name="culmorum"/>
            <person name="King R."/>
        </authorList>
    </citation>
    <scope>NUCLEOTIDE SEQUENCE</scope>
</reference>
<dbReference type="InterPro" id="IPR022755">
    <property type="entry name" value="Znf_C2H2_jaz"/>
</dbReference>
<dbReference type="PROSITE" id="PS00028">
    <property type="entry name" value="ZINC_FINGER_C2H2_1"/>
    <property type="match status" value="2"/>
</dbReference>
<dbReference type="GO" id="GO:0008270">
    <property type="term" value="F:zinc ion binding"/>
    <property type="evidence" value="ECO:0007669"/>
    <property type="project" value="UniProtKB-KW"/>
</dbReference>
<organism evidence="12 13">
    <name type="scientific">Phaedon cochleariae</name>
    <name type="common">Mustard beetle</name>
    <dbReference type="NCBI Taxonomy" id="80249"/>
    <lineage>
        <taxon>Eukaryota</taxon>
        <taxon>Metazoa</taxon>
        <taxon>Ecdysozoa</taxon>
        <taxon>Arthropoda</taxon>
        <taxon>Hexapoda</taxon>
        <taxon>Insecta</taxon>
        <taxon>Pterygota</taxon>
        <taxon>Neoptera</taxon>
        <taxon>Endopterygota</taxon>
        <taxon>Coleoptera</taxon>
        <taxon>Polyphaga</taxon>
        <taxon>Cucujiformia</taxon>
        <taxon>Chrysomeloidea</taxon>
        <taxon>Chrysomelidae</taxon>
        <taxon>Chrysomelinae</taxon>
        <taxon>Chrysomelini</taxon>
        <taxon>Phaedon</taxon>
    </lineage>
</organism>
<evidence type="ECO:0000256" key="10">
    <source>
        <dbReference type="SAM" id="MobiDB-lite"/>
    </source>
</evidence>
<dbReference type="SMART" id="SM00451">
    <property type="entry name" value="ZnF_U1"/>
    <property type="match status" value="2"/>
</dbReference>
<evidence type="ECO:0000256" key="5">
    <source>
        <dbReference type="ARBA" id="ARBA00022737"/>
    </source>
</evidence>
<keyword evidence="3" id="KW-0690">Ribosome biogenesis</keyword>
<dbReference type="SMART" id="SM00355">
    <property type="entry name" value="ZnF_C2H2"/>
    <property type="match status" value="4"/>
</dbReference>
<protein>
    <recommendedName>
        <fullName evidence="11">C2H2-type domain-containing protein</fullName>
    </recommendedName>
</protein>
<dbReference type="Gene3D" id="3.30.160.60">
    <property type="entry name" value="Classic Zinc Finger"/>
    <property type="match status" value="1"/>
</dbReference>
<dbReference type="Pfam" id="PF12756">
    <property type="entry name" value="zf-C2H2_2"/>
    <property type="match status" value="1"/>
</dbReference>
<keyword evidence="13" id="KW-1185">Reference proteome</keyword>
<comment type="subcellular location">
    <subcellularLocation>
        <location evidence="1">Cytoplasm</location>
    </subcellularLocation>
</comment>